<evidence type="ECO:0000256" key="1">
    <source>
        <dbReference type="ARBA" id="ARBA00022737"/>
    </source>
</evidence>
<accession>A0A151TJG0</accession>
<dbReference type="Proteomes" id="UP000075243">
    <property type="component" value="Chromosome 6"/>
</dbReference>
<reference evidence="4 5" key="1">
    <citation type="journal article" date="2012" name="Nat. Biotechnol.">
        <title>Draft genome sequence of pigeonpea (Cajanus cajan), an orphan legume crop of resource-poor farmers.</title>
        <authorList>
            <person name="Varshney R.K."/>
            <person name="Chen W."/>
            <person name="Li Y."/>
            <person name="Bharti A.K."/>
            <person name="Saxena R.K."/>
            <person name="Schlueter J.A."/>
            <person name="Donoghue M.T."/>
            <person name="Azam S."/>
            <person name="Fan G."/>
            <person name="Whaley A.M."/>
            <person name="Farmer A.D."/>
            <person name="Sheridan J."/>
            <person name="Iwata A."/>
            <person name="Tuteja R."/>
            <person name="Penmetsa R.V."/>
            <person name="Wu W."/>
            <person name="Upadhyaya H.D."/>
            <person name="Yang S.P."/>
            <person name="Shah T."/>
            <person name="Saxena K.B."/>
            <person name="Michael T."/>
            <person name="McCombie W.R."/>
            <person name="Yang B."/>
            <person name="Zhang G."/>
            <person name="Yang H."/>
            <person name="Wang J."/>
            <person name="Spillane C."/>
            <person name="Cook D.R."/>
            <person name="May G.D."/>
            <person name="Xu X."/>
            <person name="Jackson S.A."/>
        </authorList>
    </citation>
    <scope>NUCLEOTIDE SEQUENCE [LARGE SCALE GENOMIC DNA]</scope>
    <source>
        <strain evidence="5">cv. Asha</strain>
    </source>
</reference>
<dbReference type="GO" id="GO:0051879">
    <property type="term" value="F:Hsp90 protein binding"/>
    <property type="evidence" value="ECO:0007669"/>
    <property type="project" value="TreeGrafter"/>
</dbReference>
<name>A0A151TJG0_CAJCA</name>
<dbReference type="Gene3D" id="1.25.40.10">
    <property type="entry name" value="Tetratricopeptide repeat domain"/>
    <property type="match status" value="1"/>
</dbReference>
<dbReference type="STRING" id="3821.A0A151TJG0"/>
<gene>
    <name evidence="4" type="ORF">KK1_013518</name>
</gene>
<keyword evidence="1" id="KW-0677">Repeat</keyword>
<keyword evidence="4" id="KW-0346">Stress response</keyword>
<keyword evidence="2 3" id="KW-0802">TPR repeat</keyword>
<dbReference type="PANTHER" id="PTHR22904:SF533">
    <property type="entry name" value="HSP70-HSP90 ORGANIZING PROTEIN 3"/>
    <property type="match status" value="1"/>
</dbReference>
<dbReference type="EMBL" id="CM003608">
    <property type="protein sequence ID" value="KYP67195.1"/>
    <property type="molecule type" value="Genomic_DNA"/>
</dbReference>
<sequence length="85" mass="9228">MADEAKAKGNAAFSSGDYAAAIRHFSDAIALAPTNHVLYSNRFAAHAFLQNYADALADAKKTVELIFSAIYKVRLALISHFFYGS</sequence>
<proteinExistence type="predicted"/>
<dbReference type="SUPFAM" id="SSF48452">
    <property type="entry name" value="TPR-like"/>
    <property type="match status" value="1"/>
</dbReference>
<dbReference type="AlphaFoldDB" id="A0A151TJG0"/>
<evidence type="ECO:0000256" key="2">
    <source>
        <dbReference type="ARBA" id="ARBA00022803"/>
    </source>
</evidence>
<protein>
    <submittedName>
        <fullName evidence="4">Heat shock protein STI</fullName>
    </submittedName>
</protein>
<evidence type="ECO:0000256" key="3">
    <source>
        <dbReference type="PROSITE-ProRule" id="PRU00339"/>
    </source>
</evidence>
<evidence type="ECO:0000313" key="5">
    <source>
        <dbReference type="Proteomes" id="UP000075243"/>
    </source>
</evidence>
<dbReference type="PANTHER" id="PTHR22904">
    <property type="entry name" value="TPR REPEAT CONTAINING PROTEIN"/>
    <property type="match status" value="1"/>
</dbReference>
<organism evidence="4 5">
    <name type="scientific">Cajanus cajan</name>
    <name type="common">Pigeon pea</name>
    <name type="synonym">Cajanus indicus</name>
    <dbReference type="NCBI Taxonomy" id="3821"/>
    <lineage>
        <taxon>Eukaryota</taxon>
        <taxon>Viridiplantae</taxon>
        <taxon>Streptophyta</taxon>
        <taxon>Embryophyta</taxon>
        <taxon>Tracheophyta</taxon>
        <taxon>Spermatophyta</taxon>
        <taxon>Magnoliopsida</taxon>
        <taxon>eudicotyledons</taxon>
        <taxon>Gunneridae</taxon>
        <taxon>Pentapetalae</taxon>
        <taxon>rosids</taxon>
        <taxon>fabids</taxon>
        <taxon>Fabales</taxon>
        <taxon>Fabaceae</taxon>
        <taxon>Papilionoideae</taxon>
        <taxon>50 kb inversion clade</taxon>
        <taxon>NPAAA clade</taxon>
        <taxon>indigoferoid/millettioid clade</taxon>
        <taxon>Phaseoleae</taxon>
        <taxon>Cajanus</taxon>
    </lineage>
</organism>
<dbReference type="InterPro" id="IPR013105">
    <property type="entry name" value="TPR_2"/>
</dbReference>
<dbReference type="Gramene" id="C.cajan_13114.t">
    <property type="protein sequence ID" value="C.cajan_13114.t.cds1"/>
    <property type="gene ID" value="C.cajan_13114"/>
</dbReference>
<keyword evidence="5" id="KW-1185">Reference proteome</keyword>
<dbReference type="PROSITE" id="PS50005">
    <property type="entry name" value="TPR"/>
    <property type="match status" value="1"/>
</dbReference>
<dbReference type="InterPro" id="IPR019734">
    <property type="entry name" value="TPR_rpt"/>
</dbReference>
<dbReference type="InterPro" id="IPR011990">
    <property type="entry name" value="TPR-like_helical_dom_sf"/>
</dbReference>
<evidence type="ECO:0000313" key="4">
    <source>
        <dbReference type="EMBL" id="KYP67195.1"/>
    </source>
</evidence>
<dbReference type="Pfam" id="PF07719">
    <property type="entry name" value="TPR_2"/>
    <property type="match status" value="1"/>
</dbReference>
<feature type="repeat" description="TPR" evidence="3">
    <location>
        <begin position="2"/>
        <end position="35"/>
    </location>
</feature>
<dbReference type="OMA" id="RCTAYLY"/>